<dbReference type="Proteomes" id="UP000823890">
    <property type="component" value="Unassembled WGS sequence"/>
</dbReference>
<gene>
    <name evidence="2" type="ORF">H9758_01710</name>
</gene>
<dbReference type="InterPro" id="IPR014194">
    <property type="entry name" value="Spore_III_AE"/>
</dbReference>
<name>A0A9D2NL30_9FIRM</name>
<sequence length="388" mass="42748">MSGKKGRFLFTILLVLIVFGLGTKIVNAKEDPETDILQDEIQDALLAEFDFNEIEEKLDRMFPQEKISFSDVFSALMSGNMAETIRIFLRFLTDQISYEFDYNRRSLVYVLMTALTAAVFSNFAGAFKSRQISDISFYIMYMLLITLCLTSFRISAEGLEDRLSALVDFMRVLCPSYFLAVAFASGSVTSLFFYNVILFLIYVVELVIVRFLLPVVNIYIMVRVLGNLTGEDFLSEFADLIRKAVSWILKTLLICVVSVNVVQGLLAPAIDAVKRSALTRTAEALPWVGNAVGGVAEVVLGTAVLIKNGIGMAGAVITIAICAVPILQMLIMAFMYKLAAALVQPVSDKRITTCISGISEGYEIMVKVIFTSGLLFMITIAIVAASTS</sequence>
<keyword evidence="1" id="KW-0812">Transmembrane</keyword>
<dbReference type="Pfam" id="PF09546">
    <property type="entry name" value="Spore_III_AE"/>
    <property type="match status" value="1"/>
</dbReference>
<evidence type="ECO:0000256" key="1">
    <source>
        <dbReference type="SAM" id="Phobius"/>
    </source>
</evidence>
<proteinExistence type="predicted"/>
<feature type="transmembrane region" description="Helical" evidence="1">
    <location>
        <begin position="207"/>
        <end position="225"/>
    </location>
</feature>
<feature type="transmembrane region" description="Helical" evidence="1">
    <location>
        <begin position="107"/>
        <end position="125"/>
    </location>
</feature>
<reference evidence="2" key="2">
    <citation type="submission" date="2021-04" db="EMBL/GenBank/DDBJ databases">
        <authorList>
            <person name="Gilroy R."/>
        </authorList>
    </citation>
    <scope>NUCLEOTIDE SEQUENCE</scope>
    <source>
        <strain evidence="2">ChiW19-954</strain>
    </source>
</reference>
<feature type="transmembrane region" description="Helical" evidence="1">
    <location>
        <begin position="364"/>
        <end position="385"/>
    </location>
</feature>
<feature type="transmembrane region" description="Helical" evidence="1">
    <location>
        <begin position="312"/>
        <end position="343"/>
    </location>
</feature>
<evidence type="ECO:0000313" key="3">
    <source>
        <dbReference type="Proteomes" id="UP000823890"/>
    </source>
</evidence>
<evidence type="ECO:0000313" key="2">
    <source>
        <dbReference type="EMBL" id="HJC33293.1"/>
    </source>
</evidence>
<keyword evidence="1" id="KW-0472">Membrane</keyword>
<dbReference type="AlphaFoldDB" id="A0A9D2NL30"/>
<feature type="transmembrane region" description="Helical" evidence="1">
    <location>
        <begin position="137"/>
        <end position="156"/>
    </location>
</feature>
<reference evidence="2" key="1">
    <citation type="journal article" date="2021" name="PeerJ">
        <title>Extensive microbial diversity within the chicken gut microbiome revealed by metagenomics and culture.</title>
        <authorList>
            <person name="Gilroy R."/>
            <person name="Ravi A."/>
            <person name="Getino M."/>
            <person name="Pursley I."/>
            <person name="Horton D.L."/>
            <person name="Alikhan N.F."/>
            <person name="Baker D."/>
            <person name="Gharbi K."/>
            <person name="Hall N."/>
            <person name="Watson M."/>
            <person name="Adriaenssens E.M."/>
            <person name="Foster-Nyarko E."/>
            <person name="Jarju S."/>
            <person name="Secka A."/>
            <person name="Antonio M."/>
            <person name="Oren A."/>
            <person name="Chaudhuri R.R."/>
            <person name="La Ragione R."/>
            <person name="Hildebrand F."/>
            <person name="Pallen M.J."/>
        </authorList>
    </citation>
    <scope>NUCLEOTIDE SEQUENCE</scope>
    <source>
        <strain evidence="2">ChiW19-954</strain>
    </source>
</reference>
<organism evidence="2 3">
    <name type="scientific">Candidatus Mediterraneibacter faecipullorum</name>
    <dbReference type="NCBI Taxonomy" id="2838670"/>
    <lineage>
        <taxon>Bacteria</taxon>
        <taxon>Bacillati</taxon>
        <taxon>Bacillota</taxon>
        <taxon>Clostridia</taxon>
        <taxon>Lachnospirales</taxon>
        <taxon>Lachnospiraceae</taxon>
        <taxon>Mediterraneibacter</taxon>
    </lineage>
</organism>
<comment type="caution">
    <text evidence="2">The sequence shown here is derived from an EMBL/GenBank/DDBJ whole genome shotgun (WGS) entry which is preliminary data.</text>
</comment>
<accession>A0A9D2NL30</accession>
<feature type="transmembrane region" description="Helical" evidence="1">
    <location>
        <begin position="245"/>
        <end position="266"/>
    </location>
</feature>
<feature type="transmembrane region" description="Helical" evidence="1">
    <location>
        <begin position="176"/>
        <end position="200"/>
    </location>
</feature>
<protein>
    <submittedName>
        <fullName evidence="2">Stage III sporulation protein AE</fullName>
    </submittedName>
</protein>
<keyword evidence="1" id="KW-1133">Transmembrane helix</keyword>
<dbReference type="EMBL" id="DWWO01000016">
    <property type="protein sequence ID" value="HJC33293.1"/>
    <property type="molecule type" value="Genomic_DNA"/>
</dbReference>
<feature type="transmembrane region" description="Helical" evidence="1">
    <location>
        <begin position="287"/>
        <end position="306"/>
    </location>
</feature>